<protein>
    <recommendedName>
        <fullName evidence="6">JAB domain-containing protein</fullName>
    </recommendedName>
</protein>
<evidence type="ECO:0000256" key="4">
    <source>
        <dbReference type="ARBA" id="ARBA00022833"/>
    </source>
</evidence>
<keyword evidence="2" id="KW-0479">Metal-binding</keyword>
<reference evidence="7" key="1">
    <citation type="journal article" date="2014" name="Front. Microbiol.">
        <title>High frequency of phylogenetically diverse reductive dehalogenase-homologous genes in deep subseafloor sedimentary metagenomes.</title>
        <authorList>
            <person name="Kawai M."/>
            <person name="Futagami T."/>
            <person name="Toyoda A."/>
            <person name="Takaki Y."/>
            <person name="Nishi S."/>
            <person name="Hori S."/>
            <person name="Arai W."/>
            <person name="Tsubouchi T."/>
            <person name="Morono Y."/>
            <person name="Uchiyama I."/>
            <person name="Ito T."/>
            <person name="Fujiyama A."/>
            <person name="Inagaki F."/>
            <person name="Takami H."/>
        </authorList>
    </citation>
    <scope>NUCLEOTIDE SEQUENCE</scope>
    <source>
        <strain evidence="7">Expedition CK06-06</strain>
    </source>
</reference>
<keyword evidence="1" id="KW-0645">Protease</keyword>
<dbReference type="SUPFAM" id="SSF102712">
    <property type="entry name" value="JAB1/MPN domain"/>
    <property type="match status" value="1"/>
</dbReference>
<proteinExistence type="predicted"/>
<keyword evidence="5" id="KW-0482">Metalloprotease</keyword>
<sequence>RPLWHPDSGEPYLAGFRVTILAEHAAGVSEDFTTDYFKEIANASTKRLIEEGRLQSRDGVRYLALAYFSEDHTQTGPASPFRSTEVAPDLTLGESILADSLAASAPAPGSADVADPDDVPIFIPRRVLDETREAAQRAVDRETGGILIGHLHRDAEASELFVEITAQIPVAHALAEVNKLTFTPETWTAAQNAVDLRRSDEVFQGWWHSHPVREWC</sequence>
<keyword evidence="3" id="KW-0378">Hydrolase</keyword>
<dbReference type="Pfam" id="PF14464">
    <property type="entry name" value="Prok-JAB"/>
    <property type="match status" value="1"/>
</dbReference>
<evidence type="ECO:0000313" key="7">
    <source>
        <dbReference type="EMBL" id="GAG49802.1"/>
    </source>
</evidence>
<organism evidence="7">
    <name type="scientific">marine sediment metagenome</name>
    <dbReference type="NCBI Taxonomy" id="412755"/>
    <lineage>
        <taxon>unclassified sequences</taxon>
        <taxon>metagenomes</taxon>
        <taxon>ecological metagenomes</taxon>
    </lineage>
</organism>
<evidence type="ECO:0000256" key="1">
    <source>
        <dbReference type="ARBA" id="ARBA00022670"/>
    </source>
</evidence>
<dbReference type="InterPro" id="IPR028090">
    <property type="entry name" value="JAB_dom_prok"/>
</dbReference>
<gene>
    <name evidence="7" type="ORF">S01H1_80746</name>
</gene>
<name>X0YSM5_9ZZZZ</name>
<evidence type="ECO:0000256" key="2">
    <source>
        <dbReference type="ARBA" id="ARBA00022723"/>
    </source>
</evidence>
<dbReference type="AlphaFoldDB" id="X0YSM5"/>
<evidence type="ECO:0000256" key="5">
    <source>
        <dbReference type="ARBA" id="ARBA00023049"/>
    </source>
</evidence>
<keyword evidence="4" id="KW-0862">Zinc</keyword>
<comment type="caution">
    <text evidence="7">The sequence shown here is derived from an EMBL/GenBank/DDBJ whole genome shotgun (WGS) entry which is preliminary data.</text>
</comment>
<feature type="non-terminal residue" evidence="7">
    <location>
        <position position="1"/>
    </location>
</feature>
<evidence type="ECO:0000256" key="3">
    <source>
        <dbReference type="ARBA" id="ARBA00022801"/>
    </source>
</evidence>
<evidence type="ECO:0000259" key="6">
    <source>
        <dbReference type="Pfam" id="PF14464"/>
    </source>
</evidence>
<accession>X0YSM5</accession>
<dbReference type="GO" id="GO:0008237">
    <property type="term" value="F:metallopeptidase activity"/>
    <property type="evidence" value="ECO:0007669"/>
    <property type="project" value="UniProtKB-KW"/>
</dbReference>
<dbReference type="Gene3D" id="3.40.140.10">
    <property type="entry name" value="Cytidine Deaminase, domain 2"/>
    <property type="match status" value="1"/>
</dbReference>
<feature type="domain" description="JAB" evidence="6">
    <location>
        <begin position="125"/>
        <end position="211"/>
    </location>
</feature>
<dbReference type="GO" id="GO:0006508">
    <property type="term" value="P:proteolysis"/>
    <property type="evidence" value="ECO:0007669"/>
    <property type="project" value="UniProtKB-KW"/>
</dbReference>
<feature type="non-terminal residue" evidence="7">
    <location>
        <position position="216"/>
    </location>
</feature>
<dbReference type="EMBL" id="BARS01054556">
    <property type="protein sequence ID" value="GAG49802.1"/>
    <property type="molecule type" value="Genomic_DNA"/>
</dbReference>
<dbReference type="GO" id="GO:0046872">
    <property type="term" value="F:metal ion binding"/>
    <property type="evidence" value="ECO:0007669"/>
    <property type="project" value="UniProtKB-KW"/>
</dbReference>